<dbReference type="AlphaFoldDB" id="A0AAV5SRT2"/>
<evidence type="ECO:0000313" key="2">
    <source>
        <dbReference type="EMBL" id="GMS85157.1"/>
    </source>
</evidence>
<feature type="non-terminal residue" evidence="2">
    <location>
        <position position="1"/>
    </location>
</feature>
<reference evidence="2" key="1">
    <citation type="submission" date="2023-10" db="EMBL/GenBank/DDBJ databases">
        <title>Genome assembly of Pristionchus species.</title>
        <authorList>
            <person name="Yoshida K."/>
            <person name="Sommer R.J."/>
        </authorList>
    </citation>
    <scope>NUCLEOTIDE SEQUENCE</scope>
    <source>
        <strain evidence="2">RS0144</strain>
    </source>
</reference>
<gene>
    <name evidence="2" type="ORF">PENTCL1PPCAC_7332</name>
</gene>
<keyword evidence="3" id="KW-1185">Reference proteome</keyword>
<evidence type="ECO:0000256" key="1">
    <source>
        <dbReference type="SAM" id="Coils"/>
    </source>
</evidence>
<accession>A0AAV5SRT2</accession>
<protein>
    <submittedName>
        <fullName evidence="2">Uncharacterized protein</fullName>
    </submittedName>
</protein>
<dbReference type="EMBL" id="BTSX01000002">
    <property type="protein sequence ID" value="GMS85157.1"/>
    <property type="molecule type" value="Genomic_DNA"/>
</dbReference>
<sequence>DESIKGVTTEKVQDKFVLTIRNECDDLADYTELFGPQLVDGFNLVLFNPHIRISLNHPLNAVASRLSEDIEEICAIYKPYDYYLEKTWKIELLCDNNILREELKEHEAKILELENKINSFETNANRERELK</sequence>
<keyword evidence="1" id="KW-0175">Coiled coil</keyword>
<proteinExistence type="predicted"/>
<comment type="caution">
    <text evidence="2">The sequence shown here is derived from an EMBL/GenBank/DDBJ whole genome shotgun (WGS) entry which is preliminary data.</text>
</comment>
<organism evidence="2 3">
    <name type="scientific">Pristionchus entomophagus</name>
    <dbReference type="NCBI Taxonomy" id="358040"/>
    <lineage>
        <taxon>Eukaryota</taxon>
        <taxon>Metazoa</taxon>
        <taxon>Ecdysozoa</taxon>
        <taxon>Nematoda</taxon>
        <taxon>Chromadorea</taxon>
        <taxon>Rhabditida</taxon>
        <taxon>Rhabditina</taxon>
        <taxon>Diplogasteromorpha</taxon>
        <taxon>Diplogasteroidea</taxon>
        <taxon>Neodiplogasteridae</taxon>
        <taxon>Pristionchus</taxon>
    </lineage>
</organism>
<evidence type="ECO:0000313" key="3">
    <source>
        <dbReference type="Proteomes" id="UP001432027"/>
    </source>
</evidence>
<feature type="non-terminal residue" evidence="2">
    <location>
        <position position="131"/>
    </location>
</feature>
<feature type="coiled-coil region" evidence="1">
    <location>
        <begin position="89"/>
        <end position="130"/>
    </location>
</feature>
<dbReference type="Proteomes" id="UP001432027">
    <property type="component" value="Unassembled WGS sequence"/>
</dbReference>
<name>A0AAV5SRT2_9BILA</name>